<evidence type="ECO:0000256" key="5">
    <source>
        <dbReference type="ARBA" id="ARBA00023034"/>
    </source>
</evidence>
<dbReference type="GO" id="GO:0005829">
    <property type="term" value="C:cytosol"/>
    <property type="evidence" value="ECO:0007669"/>
    <property type="project" value="GOC"/>
</dbReference>
<accession>A0A292PS81</accession>
<feature type="region of interest" description="Disordered" evidence="6">
    <location>
        <begin position="1"/>
        <end position="108"/>
    </location>
</feature>
<dbReference type="InterPro" id="IPR048361">
    <property type="entry name" value="Vps52_C"/>
</dbReference>
<feature type="compositionally biased region" description="Gly residues" evidence="6">
    <location>
        <begin position="603"/>
        <end position="613"/>
    </location>
</feature>
<dbReference type="InterPro" id="IPR048319">
    <property type="entry name" value="Vps52_CC"/>
</dbReference>
<evidence type="ECO:0000256" key="3">
    <source>
        <dbReference type="ARBA" id="ARBA00022448"/>
    </source>
</evidence>
<feature type="compositionally biased region" description="Low complexity" evidence="6">
    <location>
        <begin position="61"/>
        <end position="76"/>
    </location>
</feature>
<keyword evidence="3" id="KW-0813">Transport</keyword>
<evidence type="ECO:0000259" key="7">
    <source>
        <dbReference type="Pfam" id="PF04129"/>
    </source>
</evidence>
<reference evidence="9" key="1">
    <citation type="submission" date="2015-10" db="EMBL/GenBank/DDBJ databases">
        <authorList>
            <person name="Regsiter A."/>
            <person name="william w."/>
        </authorList>
    </citation>
    <scope>NUCLEOTIDE SEQUENCE</scope>
    <source>
        <strain evidence="9">Montdore</strain>
    </source>
</reference>
<keyword evidence="10" id="KW-1185">Reference proteome</keyword>
<dbReference type="GO" id="GO:0000938">
    <property type="term" value="C:GARP complex"/>
    <property type="evidence" value="ECO:0007669"/>
    <property type="project" value="TreeGrafter"/>
</dbReference>
<dbReference type="GO" id="GO:0042147">
    <property type="term" value="P:retrograde transport, endosome to Golgi"/>
    <property type="evidence" value="ECO:0007669"/>
    <property type="project" value="TreeGrafter"/>
</dbReference>
<dbReference type="GO" id="GO:0032456">
    <property type="term" value="P:endocytic recycling"/>
    <property type="evidence" value="ECO:0007669"/>
    <property type="project" value="TreeGrafter"/>
</dbReference>
<comment type="subcellular location">
    <subcellularLocation>
        <location evidence="1">Golgi apparatus</location>
        <location evidence="1">trans-Golgi network</location>
    </subcellularLocation>
</comment>
<feature type="region of interest" description="Disordered" evidence="6">
    <location>
        <begin position="597"/>
        <end position="619"/>
    </location>
</feature>
<evidence type="ECO:0000256" key="2">
    <source>
        <dbReference type="ARBA" id="ARBA00008180"/>
    </source>
</evidence>
<dbReference type="AlphaFoldDB" id="A0A292PS81"/>
<evidence type="ECO:0000313" key="10">
    <source>
        <dbReference type="Proteomes" id="UP001412239"/>
    </source>
</evidence>
<dbReference type="GO" id="GO:0015031">
    <property type="term" value="P:protein transport"/>
    <property type="evidence" value="ECO:0007669"/>
    <property type="project" value="UniProtKB-KW"/>
</dbReference>
<evidence type="ECO:0000256" key="1">
    <source>
        <dbReference type="ARBA" id="ARBA00004601"/>
    </source>
</evidence>
<comment type="similarity">
    <text evidence="2">Belongs to the VPS52 family.</text>
</comment>
<protein>
    <recommendedName>
        <fullName evidence="11">Vps52-domain-containing protein</fullName>
    </recommendedName>
</protein>
<keyword evidence="4" id="KW-0653">Protein transport</keyword>
<gene>
    <name evidence="9" type="ORF">GSTUAT00006448001</name>
</gene>
<evidence type="ECO:0000256" key="4">
    <source>
        <dbReference type="ARBA" id="ARBA00022927"/>
    </source>
</evidence>
<organism evidence="9 10">
    <name type="scientific">Tuber aestivum</name>
    <name type="common">summer truffle</name>
    <dbReference type="NCBI Taxonomy" id="59557"/>
    <lineage>
        <taxon>Eukaryota</taxon>
        <taxon>Fungi</taxon>
        <taxon>Dikarya</taxon>
        <taxon>Ascomycota</taxon>
        <taxon>Pezizomycotina</taxon>
        <taxon>Pezizomycetes</taxon>
        <taxon>Pezizales</taxon>
        <taxon>Tuberaceae</taxon>
        <taxon>Tuber</taxon>
    </lineage>
</organism>
<proteinExistence type="inferred from homology"/>
<dbReference type="GO" id="GO:0019905">
    <property type="term" value="F:syntaxin binding"/>
    <property type="evidence" value="ECO:0007669"/>
    <property type="project" value="TreeGrafter"/>
</dbReference>
<feature type="compositionally biased region" description="Polar residues" evidence="6">
    <location>
        <begin position="28"/>
        <end position="39"/>
    </location>
</feature>
<keyword evidence="5" id="KW-0333">Golgi apparatus</keyword>
<feature type="domain" description="Vps52 C-terminal" evidence="8">
    <location>
        <begin position="376"/>
        <end position="712"/>
    </location>
</feature>
<evidence type="ECO:0008006" key="11">
    <source>
        <dbReference type="Google" id="ProtNLM"/>
    </source>
</evidence>
<evidence type="ECO:0000256" key="6">
    <source>
        <dbReference type="SAM" id="MobiDB-lite"/>
    </source>
</evidence>
<dbReference type="InterPro" id="IPR007258">
    <property type="entry name" value="Vps52"/>
</dbReference>
<dbReference type="Proteomes" id="UP001412239">
    <property type="component" value="Unassembled WGS sequence"/>
</dbReference>
<evidence type="ECO:0000313" key="9">
    <source>
        <dbReference type="EMBL" id="CUS09488.1"/>
    </source>
</evidence>
<dbReference type="Pfam" id="PF20655">
    <property type="entry name" value="Vps52_C"/>
    <property type="match status" value="1"/>
</dbReference>
<dbReference type="PANTHER" id="PTHR14190:SF7">
    <property type="entry name" value="VACUOLAR PROTEIN SORTING-ASSOCIATED PROTEIN 52 HOMOLOG"/>
    <property type="match status" value="1"/>
</dbReference>
<dbReference type="EMBL" id="LN891081">
    <property type="protein sequence ID" value="CUS09488.1"/>
    <property type="molecule type" value="Genomic_DNA"/>
</dbReference>
<feature type="domain" description="Vps52 coiled-coil" evidence="7">
    <location>
        <begin position="191"/>
        <end position="359"/>
    </location>
</feature>
<dbReference type="GO" id="GO:0006896">
    <property type="term" value="P:Golgi to vacuole transport"/>
    <property type="evidence" value="ECO:0007669"/>
    <property type="project" value="TreeGrafter"/>
</dbReference>
<evidence type="ECO:0000259" key="8">
    <source>
        <dbReference type="Pfam" id="PF20655"/>
    </source>
</evidence>
<sequence length="720" mass="79884">MWRPGQWSTPTGNTPTNSPPPGALPYHHQQSPLFNNRPYSPSPLPGGIGTSGRRAQLTPRASSLSLASNTASATGSPASLRGQHNVSSGSGGAGKRAVSGGPRPAGVRHPLDVLEEILDAQVKPLVEEEEDVIGNGSSWEPEVEDAEGIEFGEGGLEEFLKCEEGREVQAREIKSRARAYSAHSIDEYEREKGKFQDLHRSIKSCDEVLKSVESYLYSFQTDLGVVSAEIETLQDRSTMLNKRLENRRGVEKLLGPVVEAVALSPNVVKRIIDGDVNDSWVRSLQEVDTKMKAIAALDSTKVKATKDVKPELDRLEHKAIERVRDFFVARIKAIRVPGANAQVIQQSGFLRYKALFQFMANHHVQLADEIGQAYINTMRWYYLSHFTRYHRSLEKLRLHVMDKHDVVGQEEPARRSMPLTHARSNTQTNILDNLIPSLKSSAHPSYDAFNIGRRIDTLKNRTAPILTASQAEEDRTPHYPEIPFRHFNTALIENVSSEYSFITEFFSHKTYDQASTVFHQIFDPTFALGRTFTKSLIDSTLDCLGVLLCVRLNQYSAFEMQKRRIPAADAYINATNMLLWPRFQIIMDAHCESLRRSTTSTSGRGGVGVGGGPSTKQQSTAPHFLTQRFSGFMNGILTLSAEAGDDEPVANSLGRLRSDFEAFLTKLSAAVTDAKKRERFLFNNYSLVLAVIGDTEGKMASEQKAHFEMLKKAFGSGGGS</sequence>
<dbReference type="Pfam" id="PF04129">
    <property type="entry name" value="Vps52_CC"/>
    <property type="match status" value="1"/>
</dbReference>
<dbReference type="PANTHER" id="PTHR14190">
    <property type="entry name" value="SUPPRESSOR OF ACTIN MUTATIONS 2/VACUOLAR PROTEIN SORTING 52"/>
    <property type="match status" value="1"/>
</dbReference>
<name>A0A292PS81_9PEZI</name>